<feature type="binding site" evidence="12">
    <location>
        <position position="91"/>
    </location>
    <ligand>
        <name>ATP</name>
        <dbReference type="ChEBI" id="CHEBI:30616"/>
    </ligand>
</feature>
<feature type="binding site" evidence="12">
    <location>
        <position position="141"/>
    </location>
    <ligand>
        <name>CTP</name>
        <dbReference type="ChEBI" id="CHEBI:37563"/>
    </ligand>
</feature>
<feature type="binding site" evidence="12">
    <location>
        <position position="8"/>
    </location>
    <ligand>
        <name>ATP</name>
        <dbReference type="ChEBI" id="CHEBI:30616"/>
    </ligand>
</feature>
<evidence type="ECO:0000259" key="14">
    <source>
        <dbReference type="PROSITE" id="PS51831"/>
    </source>
</evidence>
<comment type="function">
    <text evidence="12">Catalyzes the addition and repair of the essential 3'-terminal CCA sequence in tRNAs without using a nucleic acid template. Adds these three nucleotides in the order of C, C, and A to the tRNA nucleotide-73, using CTP and ATP as substrates and producing inorganic pyrophosphate. tRNA 3'-terminal CCA addition is required both for tRNA processing and repair. Also involved in tRNA surveillance by mediating tandem CCA addition to generate a CCACCA at the 3' terminus of unstable tRNAs. While stable tRNAs receive only 3'-terminal CCA, unstable tRNAs are marked with CCACCA and rapidly degraded.</text>
</comment>
<feature type="binding site" evidence="12">
    <location>
        <position position="138"/>
    </location>
    <ligand>
        <name>ATP</name>
        <dbReference type="ChEBI" id="CHEBI:30616"/>
    </ligand>
</feature>
<feature type="binding site" evidence="12">
    <location>
        <position position="11"/>
    </location>
    <ligand>
        <name>CTP</name>
        <dbReference type="ChEBI" id="CHEBI:37563"/>
    </ligand>
</feature>
<evidence type="ECO:0000256" key="8">
    <source>
        <dbReference type="ARBA" id="ARBA00022801"/>
    </source>
</evidence>
<feature type="binding site" evidence="12">
    <location>
        <position position="21"/>
    </location>
    <ligand>
        <name>Mg(2+)</name>
        <dbReference type="ChEBI" id="CHEBI:18420"/>
    </ligand>
</feature>
<comment type="cofactor">
    <cofactor evidence="12">
        <name>Ni(2+)</name>
        <dbReference type="ChEBI" id="CHEBI:49786"/>
    </cofactor>
    <text evidence="12">Nickel for phosphatase activity.</text>
</comment>
<keyword evidence="4 12" id="KW-0548">Nucleotidyltransferase</keyword>
<comment type="catalytic activity">
    <reaction evidence="12">
        <text>a tRNA precursor + 2 CTP + ATP = a tRNA with a 3' CCA end + 3 diphosphate</text>
        <dbReference type="Rhea" id="RHEA:14433"/>
        <dbReference type="Rhea" id="RHEA-COMP:10465"/>
        <dbReference type="Rhea" id="RHEA-COMP:10468"/>
        <dbReference type="ChEBI" id="CHEBI:30616"/>
        <dbReference type="ChEBI" id="CHEBI:33019"/>
        <dbReference type="ChEBI" id="CHEBI:37563"/>
        <dbReference type="ChEBI" id="CHEBI:74896"/>
        <dbReference type="ChEBI" id="CHEBI:83071"/>
        <dbReference type="EC" id="2.7.7.72"/>
    </reaction>
</comment>
<evidence type="ECO:0000313" key="15">
    <source>
        <dbReference type="EMBL" id="MFC4310932.1"/>
    </source>
</evidence>
<evidence type="ECO:0000256" key="7">
    <source>
        <dbReference type="ARBA" id="ARBA00022800"/>
    </source>
</evidence>
<keyword evidence="12" id="KW-0511">Multifunctional enzyme</keyword>
<dbReference type="InterPro" id="IPR050124">
    <property type="entry name" value="tRNA_CCA-adding_enzyme"/>
</dbReference>
<dbReference type="PANTHER" id="PTHR47545:SF1">
    <property type="entry name" value="MULTIFUNCTIONAL CCA PROTEIN"/>
    <property type="match status" value="1"/>
</dbReference>
<dbReference type="PROSITE" id="PS51831">
    <property type="entry name" value="HD"/>
    <property type="match status" value="1"/>
</dbReference>
<keyword evidence="5 12" id="KW-0479">Metal-binding</keyword>
<dbReference type="InterPro" id="IPR012006">
    <property type="entry name" value="CCA_bact"/>
</dbReference>
<feature type="binding site" evidence="12">
    <location>
        <position position="11"/>
    </location>
    <ligand>
        <name>ATP</name>
        <dbReference type="ChEBI" id="CHEBI:30616"/>
    </ligand>
</feature>
<keyword evidence="16" id="KW-1185">Reference proteome</keyword>
<feature type="binding site" evidence="12">
    <location>
        <position position="91"/>
    </location>
    <ligand>
        <name>CTP</name>
        <dbReference type="ChEBI" id="CHEBI:37563"/>
    </ligand>
</feature>
<keyword evidence="3 12" id="KW-0819">tRNA processing</keyword>
<comment type="catalytic activity">
    <reaction evidence="12">
        <text>a tRNA with a 3' CCA end + 2 CTP + ATP = a tRNA with a 3' CCACCA end + 3 diphosphate</text>
        <dbReference type="Rhea" id="RHEA:76235"/>
        <dbReference type="Rhea" id="RHEA-COMP:10468"/>
        <dbReference type="Rhea" id="RHEA-COMP:18655"/>
        <dbReference type="ChEBI" id="CHEBI:30616"/>
        <dbReference type="ChEBI" id="CHEBI:33019"/>
        <dbReference type="ChEBI" id="CHEBI:37563"/>
        <dbReference type="ChEBI" id="CHEBI:83071"/>
        <dbReference type="ChEBI" id="CHEBI:195187"/>
    </reaction>
</comment>
<accession>A0ABV8SVD8</accession>
<keyword evidence="11 12" id="KW-0694">RNA-binding</keyword>
<dbReference type="EC" id="3.1.4.-" evidence="12"/>
<evidence type="ECO:0000256" key="1">
    <source>
        <dbReference type="ARBA" id="ARBA00022596"/>
    </source>
</evidence>
<sequence length="422" mass="48171">MKIYLVGGAVRDELLGLAVRERDWVVVGARPEELLDRGFKPVGKDFPVFLHPQTSEEYALARTERKTGPGYRGFDTMFSPDVTLEQDLERRDLTINAIARDEATGQLVDPFHGQRDLQERWLRHVSPAFVEDPVRVLRLARFAARFAPLGFRVAPETMELLREIAARGELGALVSERVWQETQRALEMPAPRQFFEVLREGNALPVIFPEIHALFGIPQPEQWHPEIDTGVHTMMVLDQAARLTEDPVVRFAALTHDLGKATTPTHELPRHIAHEERGVGIVEEMCDRLRIPNAYRELGVLVSRYHLHMHKVAELRPNTVLELLESLDAFRRPARFEQFLLACEADARGRKGLEERDYPQPEYLRRAREVAASTTLSAEEREGLQGFEIAKRLHDKRVHALKELKRQHAGGETKETPPDPAH</sequence>
<evidence type="ECO:0000256" key="6">
    <source>
        <dbReference type="ARBA" id="ARBA00022741"/>
    </source>
</evidence>
<feature type="binding site" evidence="12">
    <location>
        <position position="138"/>
    </location>
    <ligand>
        <name>CTP</name>
        <dbReference type="ChEBI" id="CHEBI:37563"/>
    </ligand>
</feature>
<dbReference type="Pfam" id="PF12627">
    <property type="entry name" value="PolyA_pol_RNAbd"/>
    <property type="match status" value="1"/>
</dbReference>
<comment type="subunit">
    <text evidence="12">Monomer. Can also form homodimers and oligomers.</text>
</comment>
<dbReference type="HAMAP" id="MF_01262">
    <property type="entry name" value="CCA_bact_type2"/>
    <property type="match status" value="1"/>
</dbReference>
<keyword evidence="6 12" id="KW-0547">Nucleotide-binding</keyword>
<name>A0ABV8SVD8_9GAMM</name>
<comment type="domain">
    <text evidence="12">Comprises two domains: an N-terminal domain containing the nucleotidyltransferase activity and a C-terminal HD domain associated with both phosphodiesterase and phosphatase activities.</text>
</comment>
<evidence type="ECO:0000256" key="13">
    <source>
        <dbReference type="SAM" id="MobiDB-lite"/>
    </source>
</evidence>
<gene>
    <name evidence="12" type="primary">cca</name>
    <name evidence="15" type="ORF">ACFPN2_17685</name>
</gene>
<keyword evidence="9 12" id="KW-0067">ATP-binding</keyword>
<dbReference type="GO" id="GO:0016787">
    <property type="term" value="F:hydrolase activity"/>
    <property type="evidence" value="ECO:0007669"/>
    <property type="project" value="UniProtKB-KW"/>
</dbReference>
<dbReference type="InterPro" id="IPR032828">
    <property type="entry name" value="PolyA_RNA-bd"/>
</dbReference>
<dbReference type="Proteomes" id="UP001595904">
    <property type="component" value="Unassembled WGS sequence"/>
</dbReference>
<comment type="caution">
    <text evidence="15">The sequence shown here is derived from an EMBL/GenBank/DDBJ whole genome shotgun (WGS) entry which is preliminary data.</text>
</comment>
<organism evidence="15 16">
    <name type="scientific">Steroidobacter flavus</name>
    <dbReference type="NCBI Taxonomy" id="1842136"/>
    <lineage>
        <taxon>Bacteria</taxon>
        <taxon>Pseudomonadati</taxon>
        <taxon>Pseudomonadota</taxon>
        <taxon>Gammaproteobacteria</taxon>
        <taxon>Steroidobacterales</taxon>
        <taxon>Steroidobacteraceae</taxon>
        <taxon>Steroidobacter</taxon>
    </lineage>
</organism>
<evidence type="ECO:0000256" key="10">
    <source>
        <dbReference type="ARBA" id="ARBA00022842"/>
    </source>
</evidence>
<evidence type="ECO:0000256" key="2">
    <source>
        <dbReference type="ARBA" id="ARBA00022679"/>
    </source>
</evidence>
<evidence type="ECO:0000256" key="12">
    <source>
        <dbReference type="HAMAP-Rule" id="MF_01261"/>
    </source>
</evidence>
<evidence type="ECO:0000256" key="3">
    <source>
        <dbReference type="ARBA" id="ARBA00022694"/>
    </source>
</evidence>
<dbReference type="SUPFAM" id="SSF81891">
    <property type="entry name" value="Poly A polymerase C-terminal region-like"/>
    <property type="match status" value="1"/>
</dbReference>
<keyword evidence="7 12" id="KW-0692">RNA repair</keyword>
<dbReference type="PANTHER" id="PTHR47545">
    <property type="entry name" value="MULTIFUNCTIONAL CCA PROTEIN"/>
    <property type="match status" value="1"/>
</dbReference>
<dbReference type="Pfam" id="PF01966">
    <property type="entry name" value="HD"/>
    <property type="match status" value="1"/>
</dbReference>
<reference evidence="16" key="1">
    <citation type="journal article" date="2019" name="Int. J. Syst. Evol. Microbiol.">
        <title>The Global Catalogue of Microorganisms (GCM) 10K type strain sequencing project: providing services to taxonomists for standard genome sequencing and annotation.</title>
        <authorList>
            <consortium name="The Broad Institute Genomics Platform"/>
            <consortium name="The Broad Institute Genome Sequencing Center for Infectious Disease"/>
            <person name="Wu L."/>
            <person name="Ma J."/>
        </authorList>
    </citation>
    <scope>NUCLEOTIDE SEQUENCE [LARGE SCALE GENOMIC DNA]</scope>
    <source>
        <strain evidence="16">CGMCC 1.10759</strain>
    </source>
</reference>
<comment type="similarity">
    <text evidence="12">Belongs to the tRNA nucleotidyltransferase/poly(A) polymerase family. Bacterial CCA-adding enzyme type 1 subfamily.</text>
</comment>
<evidence type="ECO:0000256" key="11">
    <source>
        <dbReference type="ARBA" id="ARBA00022884"/>
    </source>
</evidence>
<feature type="binding site" evidence="12">
    <location>
        <position position="141"/>
    </location>
    <ligand>
        <name>ATP</name>
        <dbReference type="ChEBI" id="CHEBI:30616"/>
    </ligand>
</feature>
<evidence type="ECO:0000256" key="4">
    <source>
        <dbReference type="ARBA" id="ARBA00022695"/>
    </source>
</evidence>
<keyword evidence="8 12" id="KW-0378">Hydrolase</keyword>
<dbReference type="CDD" id="cd00077">
    <property type="entry name" value="HDc"/>
    <property type="match status" value="1"/>
</dbReference>
<comment type="cofactor">
    <cofactor evidence="12">
        <name>Mg(2+)</name>
        <dbReference type="ChEBI" id="CHEBI:18420"/>
    </cofactor>
    <text evidence="12">Magnesium is required for nucleotidyltransferase activity.</text>
</comment>
<feature type="region of interest" description="Disordered" evidence="13">
    <location>
        <begin position="403"/>
        <end position="422"/>
    </location>
</feature>
<dbReference type="EC" id="2.7.7.72" evidence="12"/>
<dbReference type="HAMAP" id="MF_01261">
    <property type="entry name" value="CCA_bact_type1"/>
    <property type="match status" value="1"/>
</dbReference>
<evidence type="ECO:0000313" key="16">
    <source>
        <dbReference type="Proteomes" id="UP001595904"/>
    </source>
</evidence>
<dbReference type="InterPro" id="IPR002646">
    <property type="entry name" value="PolA_pol_head_dom"/>
</dbReference>
<feature type="binding site" evidence="12">
    <location>
        <position position="8"/>
    </location>
    <ligand>
        <name>CTP</name>
        <dbReference type="ChEBI" id="CHEBI:37563"/>
    </ligand>
</feature>
<dbReference type="GO" id="GO:0004810">
    <property type="term" value="F:CCA tRNA nucleotidyltransferase activity"/>
    <property type="evidence" value="ECO:0007669"/>
    <property type="project" value="UniProtKB-EC"/>
</dbReference>
<dbReference type="Gene3D" id="1.10.3090.10">
    <property type="entry name" value="cca-adding enzyme, domain 2"/>
    <property type="match status" value="1"/>
</dbReference>
<dbReference type="InterPro" id="IPR043519">
    <property type="entry name" value="NT_sf"/>
</dbReference>
<evidence type="ECO:0000256" key="9">
    <source>
        <dbReference type="ARBA" id="ARBA00022840"/>
    </source>
</evidence>
<proteinExistence type="inferred from homology"/>
<feature type="domain" description="HD" evidence="14">
    <location>
        <begin position="229"/>
        <end position="330"/>
    </location>
</feature>
<dbReference type="Pfam" id="PF01743">
    <property type="entry name" value="PolyA_pol"/>
    <property type="match status" value="1"/>
</dbReference>
<dbReference type="EC" id="3.1.3.-" evidence="12"/>
<dbReference type="InterPro" id="IPR003607">
    <property type="entry name" value="HD/PDEase_dom"/>
</dbReference>
<dbReference type="Gene3D" id="3.30.460.10">
    <property type="entry name" value="Beta Polymerase, domain 2"/>
    <property type="match status" value="1"/>
</dbReference>
<dbReference type="CDD" id="cd05398">
    <property type="entry name" value="NT_ClassII-CCAase"/>
    <property type="match status" value="1"/>
</dbReference>
<dbReference type="SUPFAM" id="SSF81301">
    <property type="entry name" value="Nucleotidyltransferase"/>
    <property type="match status" value="1"/>
</dbReference>
<keyword evidence="2 12" id="KW-0808">Transferase</keyword>
<protein>
    <recommendedName>
        <fullName evidence="12">Multifunctional CCA protein</fullName>
    </recommendedName>
    <domain>
        <recommendedName>
            <fullName evidence="12">CCA-adding enzyme</fullName>
            <ecNumber evidence="12">2.7.7.72</ecNumber>
        </recommendedName>
        <alternativeName>
            <fullName evidence="12">CCA tRNA nucleotidyltransferase</fullName>
        </alternativeName>
        <alternativeName>
            <fullName evidence="12">tRNA CCA-pyrophosphorylase</fullName>
        </alternativeName>
        <alternativeName>
            <fullName evidence="12">tRNA adenylyl-/cytidylyl-transferase</fullName>
        </alternativeName>
        <alternativeName>
            <fullName evidence="12">tRNA nucleotidyltransferase</fullName>
        </alternativeName>
        <alternativeName>
            <fullName evidence="12">tRNA-NT</fullName>
        </alternativeName>
    </domain>
    <domain>
        <recommendedName>
            <fullName evidence="12">2'-nucleotidase</fullName>
            <ecNumber evidence="12">3.1.3.-</ecNumber>
        </recommendedName>
    </domain>
    <domain>
        <recommendedName>
            <fullName evidence="12">2',3'-cyclic phosphodiesterase</fullName>
            <ecNumber evidence="12">3.1.4.-</ecNumber>
        </recommendedName>
    </domain>
    <domain>
        <recommendedName>
            <fullName evidence="12">Phosphatase</fullName>
        </recommendedName>
    </domain>
</protein>
<dbReference type="NCBIfam" id="NF008137">
    <property type="entry name" value="PRK10885.1"/>
    <property type="match status" value="1"/>
</dbReference>
<dbReference type="InterPro" id="IPR006674">
    <property type="entry name" value="HD_domain"/>
</dbReference>
<dbReference type="RefSeq" id="WP_380600163.1">
    <property type="nucleotide sequence ID" value="NZ_JBHSDU010000003.1"/>
</dbReference>
<dbReference type="PIRSF" id="PIRSF000813">
    <property type="entry name" value="CCA_bact"/>
    <property type="match status" value="1"/>
</dbReference>
<evidence type="ECO:0000256" key="5">
    <source>
        <dbReference type="ARBA" id="ARBA00022723"/>
    </source>
</evidence>
<keyword evidence="1 12" id="KW-0533">Nickel</keyword>
<feature type="binding site" evidence="12">
    <location>
        <position position="23"/>
    </location>
    <ligand>
        <name>Mg(2+)</name>
        <dbReference type="ChEBI" id="CHEBI:18420"/>
    </ligand>
</feature>
<dbReference type="EMBL" id="JBHSDU010000003">
    <property type="protein sequence ID" value="MFC4310932.1"/>
    <property type="molecule type" value="Genomic_DNA"/>
</dbReference>
<keyword evidence="10 12" id="KW-0460">Magnesium</keyword>
<comment type="miscellaneous">
    <text evidence="12">A single active site specifically recognizes both ATP and CTP and is responsible for their addition.</text>
</comment>